<feature type="transmembrane region" description="Helical" evidence="2">
    <location>
        <begin position="147"/>
        <end position="166"/>
    </location>
</feature>
<keyword evidence="4" id="KW-1185">Reference proteome</keyword>
<proteinExistence type="predicted"/>
<organism evidence="3 4">
    <name type="scientific">Acidiferrimicrobium australe</name>
    <dbReference type="NCBI Taxonomy" id="2664430"/>
    <lineage>
        <taxon>Bacteria</taxon>
        <taxon>Bacillati</taxon>
        <taxon>Actinomycetota</taxon>
        <taxon>Acidimicrobiia</taxon>
        <taxon>Acidimicrobiales</taxon>
        <taxon>Acidimicrobiaceae</taxon>
        <taxon>Acidiferrimicrobium</taxon>
    </lineage>
</organism>
<protein>
    <recommendedName>
        <fullName evidence="5">Membrane-anchored protein</fullName>
    </recommendedName>
</protein>
<keyword evidence="2" id="KW-1133">Transmembrane helix</keyword>
<feature type="transmembrane region" description="Helical" evidence="2">
    <location>
        <begin position="83"/>
        <end position="103"/>
    </location>
</feature>
<keyword evidence="2" id="KW-0472">Membrane</keyword>
<evidence type="ECO:0000313" key="4">
    <source>
        <dbReference type="Proteomes" id="UP000437736"/>
    </source>
</evidence>
<sequence length="290" mass="30989">MSGAAGPSNAAAGRATPYGLKVPVRITAAFWAIKVLSTAMGEATSDALVHGLDQYLGVLIGFALFVVAMGLQLRARRYDPWRYWFAVAMVAVFGTMVADVLHIGLHIPYAVSSAFYLVVLVVVLRLWSRMEGTLSIHSIFTPRREALYWLTVLCTFALGTAVGDLTATTFRLGYLGSGILFVALFAVPGLAYRCVRADAVLTFWSAYILTRPLGASFADWMGFGPAVGGLGLGHPVTAVVFLVPIIGLVTWVARTGIDMPGCSRPLRPTGAAPSSGRRPAVDQDRRPAVD</sequence>
<reference evidence="3 4" key="1">
    <citation type="submission" date="2019-11" db="EMBL/GenBank/DDBJ databases">
        <title>Acidiferrimicrobium australis gen. nov., sp. nov., an acidophilic and obligately heterotrophic, member of the Actinobacteria that catalyses dissimilatory oxido- reduction of iron isolated from metal-rich acidic water in Chile.</title>
        <authorList>
            <person name="Gonzalez D."/>
            <person name="Huber K."/>
            <person name="Hedrich S."/>
            <person name="Rojas-Villalobos C."/>
            <person name="Quatrini R."/>
            <person name="Dinamarca M.A."/>
            <person name="Schwarz A."/>
            <person name="Canales C."/>
            <person name="Nancucheo I."/>
        </authorList>
    </citation>
    <scope>NUCLEOTIDE SEQUENCE [LARGE SCALE GENOMIC DNA]</scope>
    <source>
        <strain evidence="3 4">USS-CCA1</strain>
    </source>
</reference>
<feature type="transmembrane region" description="Helical" evidence="2">
    <location>
        <begin position="109"/>
        <end position="127"/>
    </location>
</feature>
<feature type="transmembrane region" description="Helical" evidence="2">
    <location>
        <begin position="238"/>
        <end position="257"/>
    </location>
</feature>
<accession>A0ABW9QYR7</accession>
<comment type="caution">
    <text evidence="3">The sequence shown here is derived from an EMBL/GenBank/DDBJ whole genome shotgun (WGS) entry which is preliminary data.</text>
</comment>
<dbReference type="InterPro" id="IPR007136">
    <property type="entry name" value="DUF347"/>
</dbReference>
<dbReference type="Pfam" id="PF03988">
    <property type="entry name" value="DUF347"/>
    <property type="match status" value="4"/>
</dbReference>
<dbReference type="EMBL" id="WJHE01000637">
    <property type="protein sequence ID" value="MST33563.1"/>
    <property type="molecule type" value="Genomic_DNA"/>
</dbReference>
<feature type="transmembrane region" description="Helical" evidence="2">
    <location>
        <begin position="172"/>
        <end position="192"/>
    </location>
</feature>
<evidence type="ECO:0000256" key="1">
    <source>
        <dbReference type="SAM" id="MobiDB-lite"/>
    </source>
</evidence>
<name>A0ABW9QYR7_9ACTN</name>
<feature type="transmembrane region" description="Helical" evidence="2">
    <location>
        <begin position="54"/>
        <end position="71"/>
    </location>
</feature>
<evidence type="ECO:0000313" key="3">
    <source>
        <dbReference type="EMBL" id="MST33563.1"/>
    </source>
</evidence>
<evidence type="ECO:0008006" key="5">
    <source>
        <dbReference type="Google" id="ProtNLM"/>
    </source>
</evidence>
<dbReference type="Proteomes" id="UP000437736">
    <property type="component" value="Unassembled WGS sequence"/>
</dbReference>
<feature type="transmembrane region" description="Helical" evidence="2">
    <location>
        <begin position="199"/>
        <end position="218"/>
    </location>
</feature>
<keyword evidence="2" id="KW-0812">Transmembrane</keyword>
<evidence type="ECO:0000256" key="2">
    <source>
        <dbReference type="SAM" id="Phobius"/>
    </source>
</evidence>
<feature type="compositionally biased region" description="Basic and acidic residues" evidence="1">
    <location>
        <begin position="279"/>
        <end position="290"/>
    </location>
</feature>
<feature type="region of interest" description="Disordered" evidence="1">
    <location>
        <begin position="267"/>
        <end position="290"/>
    </location>
</feature>
<gene>
    <name evidence="3" type="ORF">GHK86_12635</name>
</gene>